<keyword evidence="1" id="KW-0472">Membrane</keyword>
<feature type="transmembrane region" description="Helical" evidence="1">
    <location>
        <begin position="313"/>
        <end position="333"/>
    </location>
</feature>
<feature type="transmembrane region" description="Helical" evidence="1">
    <location>
        <begin position="513"/>
        <end position="534"/>
    </location>
</feature>
<feature type="transmembrane region" description="Helical" evidence="1">
    <location>
        <begin position="457"/>
        <end position="476"/>
    </location>
</feature>
<feature type="transmembrane region" description="Helical" evidence="1">
    <location>
        <begin position="488"/>
        <end position="507"/>
    </location>
</feature>
<keyword evidence="1" id="KW-1133">Transmembrane helix</keyword>
<accession>A0A9E2BHQ0</accession>
<feature type="transmembrane region" description="Helical" evidence="1">
    <location>
        <begin position="409"/>
        <end position="442"/>
    </location>
</feature>
<dbReference type="AlphaFoldDB" id="A0A9E2BHQ0"/>
<proteinExistence type="predicted"/>
<dbReference type="Proteomes" id="UP000811545">
    <property type="component" value="Unassembled WGS sequence"/>
</dbReference>
<organism evidence="2 3">
    <name type="scientific">Psychracetigena formicireducens</name>
    <dbReference type="NCBI Taxonomy" id="2986056"/>
    <lineage>
        <taxon>Bacteria</taxon>
        <taxon>Bacillati</taxon>
        <taxon>Candidatus Lithacetigenota</taxon>
        <taxon>Candidatus Psychracetigena</taxon>
    </lineage>
</organism>
<reference evidence="2 3" key="1">
    <citation type="journal article" date="2021" name="bioRxiv">
        <title>Unique metabolic strategies in Hadean analogues reveal hints for primordial physiology.</title>
        <authorList>
            <person name="Nobu M.K."/>
            <person name="Nakai R."/>
            <person name="Tamazawa S."/>
            <person name="Mori H."/>
            <person name="Toyoda A."/>
            <person name="Ijiri A."/>
            <person name="Suzuki S."/>
            <person name="Kurokawa K."/>
            <person name="Kamagata Y."/>
            <person name="Tamaki H."/>
        </authorList>
    </citation>
    <scope>NUCLEOTIDE SEQUENCE [LARGE SCALE GENOMIC DNA]</scope>
    <source>
        <strain evidence="2">BS525</strain>
    </source>
</reference>
<sequence>MKKNHNNSIPALFTGISIILLFASSLVLSFFEPEYIKQQTSERIIEPFILISRKDEKVPEATTEMLTNIARILKADGFIGKEVKITLHDVEVEGARDVIKPTIAIPLTYQEIQKLTRIAIREHISKPNSFMEEGYSRWVASKAFNLDPHRFSRAALEARTIRELEEVIFFESGRNFTPRSRFQAESFVDFLKIEGYDLKDVLSYSNRFLSREVAIPLESRWLEYLKNLPYLVDITDLRYFLTEWATVFIQVTRTLDAIYPTLIKPLDFHYRALLHHIETVNRQDFDKEKVEMEIISARLPQLREVRSVWGLPAYWDFASFWLLSVAFCLIPFLVMKKIKSSEIRVILMFIGIILAQSLTFIKFHIGLSLLVGFTLLTIYLVFLFFHLTDSTLQTTQNSLSPLTRLTLPLLPLVLLIISLNIAGIPFYEPSLLGFALIAVFYLDLKEPQQLGLSPGGFNSMLLAFLITFGLYFYLPINFEMEFTSLSMFGLELTFLLAWVTLTFALFYHLLKPYLPDILLFLIVPILGITAELIWQKPLLYTEVAGFWLTLSLLFLLTRSLPLLWALSIARSIVLIQLQPEVSPYLFLPLGVMILLTILYKIIHRYIFRRRLSNL</sequence>
<feature type="transmembrane region" description="Helical" evidence="1">
    <location>
        <begin position="581"/>
        <end position="602"/>
    </location>
</feature>
<dbReference type="EMBL" id="QLTW01000171">
    <property type="protein sequence ID" value="MBT9145786.1"/>
    <property type="molecule type" value="Genomic_DNA"/>
</dbReference>
<feature type="transmembrane region" description="Helical" evidence="1">
    <location>
        <begin position="369"/>
        <end position="388"/>
    </location>
</feature>
<evidence type="ECO:0000313" key="2">
    <source>
        <dbReference type="EMBL" id="MBT9145786.1"/>
    </source>
</evidence>
<keyword evidence="1" id="KW-0812">Transmembrane</keyword>
<feature type="transmembrane region" description="Helical" evidence="1">
    <location>
        <begin position="546"/>
        <end position="569"/>
    </location>
</feature>
<gene>
    <name evidence="2" type="ORF">DDT42_01663</name>
</gene>
<evidence type="ECO:0000313" key="3">
    <source>
        <dbReference type="Proteomes" id="UP000811545"/>
    </source>
</evidence>
<protein>
    <submittedName>
        <fullName evidence="2">Uncharacterized protein</fullName>
    </submittedName>
</protein>
<comment type="caution">
    <text evidence="2">The sequence shown here is derived from an EMBL/GenBank/DDBJ whole genome shotgun (WGS) entry which is preliminary data.</text>
</comment>
<evidence type="ECO:0000256" key="1">
    <source>
        <dbReference type="SAM" id="Phobius"/>
    </source>
</evidence>
<feature type="transmembrane region" description="Helical" evidence="1">
    <location>
        <begin position="345"/>
        <end position="363"/>
    </location>
</feature>
<name>A0A9E2BHQ0_PSYF1</name>